<dbReference type="RefSeq" id="XP_002504330.1">
    <property type="nucleotide sequence ID" value="XM_002504284.1"/>
</dbReference>
<feature type="region of interest" description="Disordered" evidence="2">
    <location>
        <begin position="53"/>
        <end position="76"/>
    </location>
</feature>
<reference evidence="3 4" key="1">
    <citation type="journal article" date="2009" name="Science">
        <title>Green evolution and dynamic adaptations revealed by genomes of the marine picoeukaryotes Micromonas.</title>
        <authorList>
            <person name="Worden A.Z."/>
            <person name="Lee J.H."/>
            <person name="Mock T."/>
            <person name="Rouze P."/>
            <person name="Simmons M.P."/>
            <person name="Aerts A.L."/>
            <person name="Allen A.E."/>
            <person name="Cuvelier M.L."/>
            <person name="Derelle E."/>
            <person name="Everett M.V."/>
            <person name="Foulon E."/>
            <person name="Grimwood J."/>
            <person name="Gundlach H."/>
            <person name="Henrissat B."/>
            <person name="Napoli C."/>
            <person name="McDonald S.M."/>
            <person name="Parker M.S."/>
            <person name="Rombauts S."/>
            <person name="Salamov A."/>
            <person name="Von Dassow P."/>
            <person name="Badger J.H."/>
            <person name="Coutinho P.M."/>
            <person name="Demir E."/>
            <person name="Dubchak I."/>
            <person name="Gentemann C."/>
            <person name="Eikrem W."/>
            <person name="Gready J.E."/>
            <person name="John U."/>
            <person name="Lanier W."/>
            <person name="Lindquist E.A."/>
            <person name="Lucas S."/>
            <person name="Mayer K.F."/>
            <person name="Moreau H."/>
            <person name="Not F."/>
            <person name="Otillar R."/>
            <person name="Panaud O."/>
            <person name="Pangilinan J."/>
            <person name="Paulsen I."/>
            <person name="Piegu B."/>
            <person name="Poliakov A."/>
            <person name="Robbens S."/>
            <person name="Schmutz J."/>
            <person name="Toulza E."/>
            <person name="Wyss T."/>
            <person name="Zelensky A."/>
            <person name="Zhou K."/>
            <person name="Armbrust E.V."/>
            <person name="Bhattacharya D."/>
            <person name="Goodenough U.W."/>
            <person name="Van de Peer Y."/>
            <person name="Grigoriev I.V."/>
        </authorList>
    </citation>
    <scope>NUCLEOTIDE SEQUENCE [LARGE SCALE GENOMIC DNA]</scope>
    <source>
        <strain evidence="4">RCC299 / NOUM17</strain>
    </source>
</reference>
<evidence type="ECO:0000256" key="1">
    <source>
        <dbReference type="SAM" id="Coils"/>
    </source>
</evidence>
<keyword evidence="4" id="KW-1185">Reference proteome</keyword>
<sequence length="292" mass="31730">MASAAPPATKPVVHSFPSDLVEAEAAQRAKEEIRRKVEAELVAALTSLETAKNAKWVGGASDKENSEPGASDTKLKEELARTKEELNGCRFLLRDAQNALAEEAAKTEAANKDAQRWEGEASKLRDELASVKDELDKARVATAAAQGFVKRHQEMQRQQQEATEMMRRAEELKLAMESQAVAVEPPVAAEPSAPAVDGENIGHPPPPPRSPARPTPKAGEDAFPKVDVEKVKLARQVAKQTQEALRAQEAAIAQINQLLVENAKLGKELAEERKKTGALENIGQDIFKGWWG</sequence>
<dbReference type="InParanoid" id="C1ECI2"/>
<evidence type="ECO:0000256" key="2">
    <source>
        <dbReference type="SAM" id="MobiDB-lite"/>
    </source>
</evidence>
<proteinExistence type="predicted"/>
<name>C1ECI2_MICCC</name>
<feature type="coiled-coil region" evidence="1">
    <location>
        <begin position="238"/>
        <end position="275"/>
    </location>
</feature>
<dbReference type="GeneID" id="8246514"/>
<organism evidence="3 4">
    <name type="scientific">Micromonas commoda (strain RCC299 / NOUM17 / CCMP2709)</name>
    <name type="common">Picoplanktonic green alga</name>
    <dbReference type="NCBI Taxonomy" id="296587"/>
    <lineage>
        <taxon>Eukaryota</taxon>
        <taxon>Viridiplantae</taxon>
        <taxon>Chlorophyta</taxon>
        <taxon>Mamiellophyceae</taxon>
        <taxon>Mamiellales</taxon>
        <taxon>Mamiellaceae</taxon>
        <taxon>Micromonas</taxon>
    </lineage>
</organism>
<evidence type="ECO:0000313" key="3">
    <source>
        <dbReference type="EMBL" id="ACO65588.1"/>
    </source>
</evidence>
<protein>
    <submittedName>
        <fullName evidence="3">Uncharacterized protein</fullName>
    </submittedName>
</protein>
<gene>
    <name evidence="3" type="ORF">MICPUN_61427</name>
</gene>
<feature type="compositionally biased region" description="Pro residues" evidence="2">
    <location>
        <begin position="203"/>
        <end position="214"/>
    </location>
</feature>
<dbReference type="KEGG" id="mis:MICPUN_61427"/>
<feature type="compositionally biased region" description="Low complexity" evidence="2">
    <location>
        <begin position="183"/>
        <end position="196"/>
    </location>
</feature>
<evidence type="ECO:0000313" key="4">
    <source>
        <dbReference type="Proteomes" id="UP000002009"/>
    </source>
</evidence>
<dbReference type="EMBL" id="CP001329">
    <property type="protein sequence ID" value="ACO65588.1"/>
    <property type="molecule type" value="Genomic_DNA"/>
</dbReference>
<feature type="coiled-coil region" evidence="1">
    <location>
        <begin position="93"/>
        <end position="179"/>
    </location>
</feature>
<accession>C1ECI2</accession>
<dbReference type="Proteomes" id="UP000002009">
    <property type="component" value="Chromosome 9"/>
</dbReference>
<feature type="region of interest" description="Disordered" evidence="2">
    <location>
        <begin position="183"/>
        <end position="225"/>
    </location>
</feature>
<keyword evidence="1" id="KW-0175">Coiled coil</keyword>
<dbReference type="AlphaFoldDB" id="C1ECI2"/>